<dbReference type="OrthoDB" id="3357408at2759"/>
<keyword evidence="1" id="KW-0472">Membrane</keyword>
<name>A0A9P3G380_9APHY</name>
<sequence>MFSAVTPAPLAPGDISLSRTEIAGFWVEGPLCGLSIALYIVYIRLFWQEPRSRRKAALLGLATVQVLASITHYIAGLTDLIAAFVIHINDSSGADGWFSAAGRATYLPQYFCWATTYIIADALMAWRCWVIWSKNRLLAIVFITLCIGQTAITYVNFGFIASAGMRKTIFSATHAFVAIFALSLALQISATTLIAWRLLHTRHELIGLVELSGSSRRLSLVWMVIESGAILTSATLAVMVLFILKFQAGAMMIPIITQLSFLVPTSVIVRAMMKKAAVGETVPSLPLHSPSSRDRVILIEAPPKPRRARGSGGTVHSLASAIVITTTVETDAKVDDIAPSPAEA</sequence>
<keyword evidence="3" id="KW-1185">Reference proteome</keyword>
<dbReference type="AlphaFoldDB" id="A0A9P3G380"/>
<keyword evidence="1" id="KW-0812">Transmembrane</keyword>
<keyword evidence="1" id="KW-1133">Transmembrane helix</keyword>
<evidence type="ECO:0000256" key="1">
    <source>
        <dbReference type="SAM" id="Phobius"/>
    </source>
</evidence>
<feature type="transmembrane region" description="Helical" evidence="1">
    <location>
        <begin position="106"/>
        <end position="126"/>
    </location>
</feature>
<feature type="transmembrane region" description="Helical" evidence="1">
    <location>
        <begin position="250"/>
        <end position="269"/>
    </location>
</feature>
<feature type="transmembrane region" description="Helical" evidence="1">
    <location>
        <begin position="175"/>
        <end position="199"/>
    </location>
</feature>
<feature type="transmembrane region" description="Helical" evidence="1">
    <location>
        <begin position="138"/>
        <end position="163"/>
    </location>
</feature>
<feature type="transmembrane region" description="Helical" evidence="1">
    <location>
        <begin position="25"/>
        <end position="47"/>
    </location>
</feature>
<evidence type="ECO:0000313" key="2">
    <source>
        <dbReference type="EMBL" id="GJE87406.1"/>
    </source>
</evidence>
<comment type="caution">
    <text evidence="2">The sequence shown here is derived from an EMBL/GenBank/DDBJ whole genome shotgun (WGS) entry which is preliminary data.</text>
</comment>
<evidence type="ECO:0000313" key="3">
    <source>
        <dbReference type="Proteomes" id="UP000703269"/>
    </source>
</evidence>
<reference evidence="2 3" key="1">
    <citation type="submission" date="2021-08" db="EMBL/GenBank/DDBJ databases">
        <title>Draft Genome Sequence of Phanerochaete sordida strain YK-624.</title>
        <authorList>
            <person name="Mori T."/>
            <person name="Dohra H."/>
            <person name="Suzuki T."/>
            <person name="Kawagishi H."/>
            <person name="Hirai H."/>
        </authorList>
    </citation>
    <scope>NUCLEOTIDE SEQUENCE [LARGE SCALE GENOMIC DNA]</scope>
    <source>
        <strain evidence="2 3">YK-624</strain>
    </source>
</reference>
<feature type="transmembrane region" description="Helical" evidence="1">
    <location>
        <begin position="59"/>
        <end position="86"/>
    </location>
</feature>
<dbReference type="Proteomes" id="UP000703269">
    <property type="component" value="Unassembled WGS sequence"/>
</dbReference>
<gene>
    <name evidence="2" type="ORF">PsYK624_034890</name>
</gene>
<proteinExistence type="predicted"/>
<dbReference type="EMBL" id="BPQB01000006">
    <property type="protein sequence ID" value="GJE87406.1"/>
    <property type="molecule type" value="Genomic_DNA"/>
</dbReference>
<accession>A0A9P3G380</accession>
<organism evidence="2 3">
    <name type="scientific">Phanerochaete sordida</name>
    <dbReference type="NCBI Taxonomy" id="48140"/>
    <lineage>
        <taxon>Eukaryota</taxon>
        <taxon>Fungi</taxon>
        <taxon>Dikarya</taxon>
        <taxon>Basidiomycota</taxon>
        <taxon>Agaricomycotina</taxon>
        <taxon>Agaricomycetes</taxon>
        <taxon>Polyporales</taxon>
        <taxon>Phanerochaetaceae</taxon>
        <taxon>Phanerochaete</taxon>
    </lineage>
</organism>
<feature type="transmembrane region" description="Helical" evidence="1">
    <location>
        <begin position="220"/>
        <end position="244"/>
    </location>
</feature>
<protein>
    <submittedName>
        <fullName evidence="2">Uncharacterized protein</fullName>
    </submittedName>
</protein>